<dbReference type="Pfam" id="PF13181">
    <property type="entry name" value="TPR_8"/>
    <property type="match status" value="1"/>
</dbReference>
<keyword evidence="1" id="KW-0235">DNA replication</keyword>
<evidence type="ECO:0000259" key="3">
    <source>
        <dbReference type="PROSITE" id="PS50076"/>
    </source>
</evidence>
<gene>
    <name evidence="4" type="ORF">SAMN05216544_1890</name>
</gene>
<dbReference type="InterPro" id="IPR019734">
    <property type="entry name" value="TPR_rpt"/>
</dbReference>
<dbReference type="Gene3D" id="1.25.40.10">
    <property type="entry name" value="Tetratricopeptide repeat domain"/>
    <property type="match status" value="1"/>
</dbReference>
<dbReference type="PRINTS" id="PR00625">
    <property type="entry name" value="JDOMAIN"/>
</dbReference>
<dbReference type="SMART" id="SM00271">
    <property type="entry name" value="DnaJ"/>
    <property type="match status" value="1"/>
</dbReference>
<dbReference type="Gene3D" id="1.10.287.110">
    <property type="entry name" value="DnaJ domain"/>
    <property type="match status" value="1"/>
</dbReference>
<dbReference type="RefSeq" id="WP_074521922.1">
    <property type="nucleotide sequence ID" value="NZ_FNHZ01000006.1"/>
</dbReference>
<evidence type="ECO:0000313" key="5">
    <source>
        <dbReference type="Proteomes" id="UP000187651"/>
    </source>
</evidence>
<dbReference type="InterPro" id="IPR036869">
    <property type="entry name" value="J_dom_sf"/>
</dbReference>
<dbReference type="PROSITE" id="PS50076">
    <property type="entry name" value="DNAJ_2"/>
    <property type="match status" value="1"/>
</dbReference>
<dbReference type="SUPFAM" id="SSF48452">
    <property type="entry name" value="TPR-like"/>
    <property type="match status" value="1"/>
</dbReference>
<dbReference type="OrthoDB" id="9779889at2"/>
<organism evidence="4 5">
    <name type="scientific">Lachnospira pectinoschiza</name>
    <dbReference type="NCBI Taxonomy" id="28052"/>
    <lineage>
        <taxon>Bacteria</taxon>
        <taxon>Bacillati</taxon>
        <taxon>Bacillota</taxon>
        <taxon>Clostridia</taxon>
        <taxon>Lachnospirales</taxon>
        <taxon>Lachnospiraceae</taxon>
        <taxon>Lachnospira</taxon>
    </lineage>
</organism>
<dbReference type="SUPFAM" id="SSF46565">
    <property type="entry name" value="Chaperone J-domain"/>
    <property type="match status" value="1"/>
</dbReference>
<sequence length="249" mass="27849">MSDPYQILGVSRDASDDEIKKAYRKLSRKYHPDANVNNPNKEQAEEMFKTIQQAYNQIMKEREGGFTGGSYSQNRYGTGRSSSYGYDGDYQNSRGGQYQDFEDFGSFFGFGPFGFGGFYGGYQGGRSNQANMNGDDQTSQRLRAAANYINNGGFDEAINILNDLEDRDARWYFLAANAYAGKGNQAAAMEYAKKAVSMDPDNFQYRNFYQNLASGGSWYNARQQSYSPANGATSCMTCLGTWLLCNFCC</sequence>
<dbReference type="GO" id="GO:0006260">
    <property type="term" value="P:DNA replication"/>
    <property type="evidence" value="ECO:0007669"/>
    <property type="project" value="UniProtKB-KW"/>
</dbReference>
<evidence type="ECO:0000256" key="2">
    <source>
        <dbReference type="PROSITE-ProRule" id="PRU00339"/>
    </source>
</evidence>
<dbReference type="InterPro" id="IPR050817">
    <property type="entry name" value="DjlA_DnaK_co-chaperone"/>
</dbReference>
<reference evidence="5" key="1">
    <citation type="submission" date="2016-10" db="EMBL/GenBank/DDBJ databases">
        <authorList>
            <person name="Varghese N."/>
            <person name="Submissions S."/>
        </authorList>
    </citation>
    <scope>NUCLEOTIDE SEQUENCE [LARGE SCALE GENOMIC DNA]</scope>
    <source>
        <strain evidence="5">M83</strain>
    </source>
</reference>
<dbReference type="PANTHER" id="PTHR24074">
    <property type="entry name" value="CO-CHAPERONE PROTEIN DJLA"/>
    <property type="match status" value="1"/>
</dbReference>
<keyword evidence="2" id="KW-0802">TPR repeat</keyword>
<dbReference type="PROSITE" id="PS50005">
    <property type="entry name" value="TPR"/>
    <property type="match status" value="1"/>
</dbReference>
<protein>
    <submittedName>
        <fullName evidence="4">Molecular chaperone DnaJ</fullName>
    </submittedName>
</protein>
<feature type="domain" description="J" evidence="3">
    <location>
        <begin position="3"/>
        <end position="77"/>
    </location>
</feature>
<name>A0A1G9YQS6_9FIRM</name>
<dbReference type="InterPro" id="IPR011990">
    <property type="entry name" value="TPR-like_helical_dom_sf"/>
</dbReference>
<dbReference type="Pfam" id="PF00226">
    <property type="entry name" value="DnaJ"/>
    <property type="match status" value="1"/>
</dbReference>
<evidence type="ECO:0000313" key="4">
    <source>
        <dbReference type="EMBL" id="SDN11330.1"/>
    </source>
</evidence>
<dbReference type="EMBL" id="FNHZ01000006">
    <property type="protein sequence ID" value="SDN11330.1"/>
    <property type="molecule type" value="Genomic_DNA"/>
</dbReference>
<accession>A0A1G9YQS6</accession>
<keyword evidence="5" id="KW-1185">Reference proteome</keyword>
<dbReference type="AlphaFoldDB" id="A0A1G9YQS6"/>
<feature type="repeat" description="TPR" evidence="2">
    <location>
        <begin position="169"/>
        <end position="202"/>
    </location>
</feature>
<dbReference type="CDD" id="cd06257">
    <property type="entry name" value="DnaJ"/>
    <property type="match status" value="1"/>
</dbReference>
<evidence type="ECO:0000256" key="1">
    <source>
        <dbReference type="ARBA" id="ARBA00022705"/>
    </source>
</evidence>
<proteinExistence type="predicted"/>
<dbReference type="Proteomes" id="UP000187651">
    <property type="component" value="Unassembled WGS sequence"/>
</dbReference>
<dbReference type="InterPro" id="IPR001623">
    <property type="entry name" value="DnaJ_domain"/>
</dbReference>